<evidence type="ECO:0000256" key="4">
    <source>
        <dbReference type="ARBA" id="ARBA00022723"/>
    </source>
</evidence>
<dbReference type="EC" id="2.5.1.90" evidence="7"/>
<dbReference type="PANTHER" id="PTHR12001">
    <property type="entry name" value="GERANYLGERANYL PYROPHOSPHATE SYNTHASE"/>
    <property type="match status" value="1"/>
</dbReference>
<dbReference type="PROSITE" id="PS00444">
    <property type="entry name" value="POLYPRENYL_SYNTHASE_2"/>
    <property type="match status" value="1"/>
</dbReference>
<dbReference type="OrthoDB" id="9805316at2"/>
<organism evidence="7 8">
    <name type="scientific">Helicobacter canis</name>
    <dbReference type="NCBI Taxonomy" id="29419"/>
    <lineage>
        <taxon>Bacteria</taxon>
        <taxon>Pseudomonadati</taxon>
        <taxon>Campylobacterota</taxon>
        <taxon>Epsilonproteobacteria</taxon>
        <taxon>Campylobacterales</taxon>
        <taxon>Helicobacteraceae</taxon>
        <taxon>Helicobacter</taxon>
    </lineage>
</organism>
<protein>
    <submittedName>
        <fullName evidence="7">Octaprenyl-diphosphate synthase</fullName>
        <ecNumber evidence="7">2.5.1.90</ecNumber>
    </submittedName>
</protein>
<reference evidence="7 8" key="1">
    <citation type="submission" date="2018-06" db="EMBL/GenBank/DDBJ databases">
        <authorList>
            <consortium name="Pathogen Informatics"/>
            <person name="Doyle S."/>
        </authorList>
    </citation>
    <scope>NUCLEOTIDE SEQUENCE [LARGE SCALE GENOMIC DNA]</scope>
    <source>
        <strain evidence="7 8">NCTC12410</strain>
    </source>
</reference>
<dbReference type="CDD" id="cd00685">
    <property type="entry name" value="Trans_IPPS_HT"/>
    <property type="match status" value="1"/>
</dbReference>
<evidence type="ECO:0000256" key="1">
    <source>
        <dbReference type="ARBA" id="ARBA00001946"/>
    </source>
</evidence>
<evidence type="ECO:0000313" key="7">
    <source>
        <dbReference type="EMBL" id="STO97699.1"/>
    </source>
</evidence>
<comment type="cofactor">
    <cofactor evidence="1">
        <name>Mg(2+)</name>
        <dbReference type="ChEBI" id="CHEBI:18420"/>
    </cofactor>
</comment>
<dbReference type="GO" id="GO:0046872">
    <property type="term" value="F:metal ion binding"/>
    <property type="evidence" value="ECO:0007669"/>
    <property type="project" value="UniProtKB-KW"/>
</dbReference>
<dbReference type="Pfam" id="PF00348">
    <property type="entry name" value="polyprenyl_synt"/>
    <property type="match status" value="1"/>
</dbReference>
<name>A0A377J5V3_9HELI</name>
<keyword evidence="3 6" id="KW-0808">Transferase</keyword>
<gene>
    <name evidence="7" type="primary">ispB</name>
    <name evidence="7" type="ORF">NCTC12410_01534</name>
</gene>
<comment type="similarity">
    <text evidence="2 6">Belongs to the FPP/GGPP synthase family.</text>
</comment>
<evidence type="ECO:0000313" key="8">
    <source>
        <dbReference type="Proteomes" id="UP000254841"/>
    </source>
</evidence>
<dbReference type="EMBL" id="UGHV01000001">
    <property type="protein sequence ID" value="STO97699.1"/>
    <property type="molecule type" value="Genomic_DNA"/>
</dbReference>
<dbReference type="AlphaFoldDB" id="A0A377J5V3"/>
<evidence type="ECO:0000256" key="5">
    <source>
        <dbReference type="ARBA" id="ARBA00022842"/>
    </source>
</evidence>
<proteinExistence type="inferred from homology"/>
<dbReference type="SUPFAM" id="SSF48576">
    <property type="entry name" value="Terpenoid synthases"/>
    <property type="match status" value="1"/>
</dbReference>
<keyword evidence="5" id="KW-0460">Magnesium</keyword>
<dbReference type="Gene3D" id="1.10.600.10">
    <property type="entry name" value="Farnesyl Diphosphate Synthase"/>
    <property type="match status" value="1"/>
</dbReference>
<dbReference type="InterPro" id="IPR033749">
    <property type="entry name" value="Polyprenyl_synt_CS"/>
</dbReference>
<dbReference type="RefSeq" id="WP_115011920.1">
    <property type="nucleotide sequence ID" value="NZ_UGHV01000001.1"/>
</dbReference>
<sequence>MSKDTTTLNEQAILQAIQNRANTWINEQDCVHISSMYAAMSQGKMLRSKLILAITAKHFSTHQQAIIDLCAIIELIQCASLLHDDVIDSATSRRNRPSINAQFGDKFAIMLGDVLYSNAFVKLCDFSPKIARCVAQSVSLLSKGEIEDVAYSKEFQPSLEIYHQILADKTASLISASAQAAALLVGLDDNAYKQYGHNLGMAFQIVDDILDITQDEQTLGKPAMNDIKEGKSTLPYILLYHKLDSSAKESFLRAFTRASDEDIAQIKQLLHTYSIITHAKQIANDFIHNALDSIASEQNTALESIAKALIERTH</sequence>
<dbReference type="GO" id="GO:0008299">
    <property type="term" value="P:isoprenoid biosynthetic process"/>
    <property type="evidence" value="ECO:0007669"/>
    <property type="project" value="InterPro"/>
</dbReference>
<evidence type="ECO:0000256" key="6">
    <source>
        <dbReference type="RuleBase" id="RU004466"/>
    </source>
</evidence>
<dbReference type="PANTHER" id="PTHR12001:SF69">
    <property type="entry name" value="ALL TRANS-POLYPRENYL-DIPHOSPHATE SYNTHASE PDSS1"/>
    <property type="match status" value="1"/>
</dbReference>
<dbReference type="Proteomes" id="UP000254841">
    <property type="component" value="Unassembled WGS sequence"/>
</dbReference>
<dbReference type="GO" id="GO:0106350">
    <property type="term" value="F:all-trans-octaprenyl-diphosphate synthase activity"/>
    <property type="evidence" value="ECO:0007669"/>
    <property type="project" value="UniProtKB-EC"/>
</dbReference>
<evidence type="ECO:0000256" key="3">
    <source>
        <dbReference type="ARBA" id="ARBA00022679"/>
    </source>
</evidence>
<accession>A0A377J5V3</accession>
<keyword evidence="4" id="KW-0479">Metal-binding</keyword>
<dbReference type="SFLD" id="SFLDS00005">
    <property type="entry name" value="Isoprenoid_Synthase_Type_I"/>
    <property type="match status" value="1"/>
</dbReference>
<dbReference type="InterPro" id="IPR008949">
    <property type="entry name" value="Isoprenoid_synthase_dom_sf"/>
</dbReference>
<evidence type="ECO:0000256" key="2">
    <source>
        <dbReference type="ARBA" id="ARBA00006706"/>
    </source>
</evidence>
<dbReference type="InterPro" id="IPR000092">
    <property type="entry name" value="Polyprenyl_synt"/>
</dbReference>